<protein>
    <submittedName>
        <fullName evidence="4">U15-Liphistoxin-Lm1a_1</fullName>
    </submittedName>
</protein>
<dbReference type="EMBL" id="HAGQ01000066">
    <property type="protein sequence ID" value="SMD30139.1"/>
    <property type="molecule type" value="Transcribed_RNA"/>
</dbReference>
<evidence type="ECO:0000256" key="2">
    <source>
        <dbReference type="SAM" id="SignalP"/>
    </source>
</evidence>
<evidence type="ECO:0000256" key="1">
    <source>
        <dbReference type="ARBA" id="ARBA00023157"/>
    </source>
</evidence>
<name>A0A482ZI17_9ARAC</name>
<evidence type="ECO:0000259" key="3">
    <source>
        <dbReference type="PROSITE" id="PS50958"/>
    </source>
</evidence>
<dbReference type="AlphaFoldDB" id="A0A482ZI17"/>
<reference evidence="4" key="1">
    <citation type="submission" date="2017-03" db="EMBL/GenBank/DDBJ databases">
        <authorList>
            <person name="QRISCLOUD D."/>
        </authorList>
    </citation>
    <scope>NUCLEOTIDE SEQUENCE</scope>
</reference>
<accession>A0A482ZI17</accession>
<feature type="chain" id="PRO_5019837965" evidence="2">
    <location>
        <begin position="23"/>
        <end position="103"/>
    </location>
</feature>
<proteinExistence type="predicted"/>
<evidence type="ECO:0000313" key="4">
    <source>
        <dbReference type="EMBL" id="SMD30139.1"/>
    </source>
</evidence>
<dbReference type="InterPro" id="IPR001212">
    <property type="entry name" value="Somatomedin_B_dom"/>
</dbReference>
<organism evidence="4">
    <name type="scientific">Liphistius malayanus</name>
    <dbReference type="NCBI Taxonomy" id="1203467"/>
    <lineage>
        <taxon>Eukaryota</taxon>
        <taxon>Metazoa</taxon>
        <taxon>Ecdysozoa</taxon>
        <taxon>Arthropoda</taxon>
        <taxon>Chelicerata</taxon>
        <taxon>Arachnida</taxon>
        <taxon>Araneae</taxon>
        <taxon>Mesothelae</taxon>
        <taxon>Liphistiidae</taxon>
        <taxon>Liphistius</taxon>
    </lineage>
</organism>
<keyword evidence="2" id="KW-0732">Signal</keyword>
<dbReference type="PROSITE" id="PS50958">
    <property type="entry name" value="SMB_2"/>
    <property type="match status" value="1"/>
</dbReference>
<keyword evidence="1" id="KW-1015">Disulfide bond</keyword>
<feature type="signal peptide" evidence="2">
    <location>
        <begin position="1"/>
        <end position="22"/>
    </location>
</feature>
<reference evidence="4" key="2">
    <citation type="submission" date="2019-04" db="EMBL/GenBank/DDBJ databases">
        <title>Unravelling the molecular evolution of spider venoms.</title>
        <authorList>
            <person name="Pineda S."/>
        </authorList>
    </citation>
    <scope>NUCLEOTIDE SEQUENCE</scope>
</reference>
<feature type="domain" description="SMB" evidence="3">
    <location>
        <begin position="37"/>
        <end position="85"/>
    </location>
</feature>
<sequence>MASHRPFLIFLMTLLVPVLCSGQFWEVEGQYCSLYWPSGQCCSDRDDECILPIMDTFCYCDSFCARRDGDDCCPDFWEHCLGEPKRRPESDLDYVRHYGRPRG</sequence>